<dbReference type="EMBL" id="BLZR01000001">
    <property type="protein sequence ID" value="GFP74946.1"/>
    <property type="molecule type" value="Genomic_DNA"/>
</dbReference>
<evidence type="ECO:0000256" key="1">
    <source>
        <dbReference type="ARBA" id="ARBA00018672"/>
    </source>
</evidence>
<comment type="caution">
    <text evidence="6">The sequence shown here is derived from an EMBL/GenBank/DDBJ whole genome shotgun (WGS) entry which is preliminary data.</text>
</comment>
<dbReference type="InterPro" id="IPR011006">
    <property type="entry name" value="CheY-like_superfamily"/>
</dbReference>
<evidence type="ECO:0000256" key="2">
    <source>
        <dbReference type="ARBA" id="ARBA00022553"/>
    </source>
</evidence>
<evidence type="ECO:0000256" key="3">
    <source>
        <dbReference type="ARBA" id="ARBA00024867"/>
    </source>
</evidence>
<dbReference type="RefSeq" id="WP_183276481.1">
    <property type="nucleotide sequence ID" value="NZ_BLZR01000001.1"/>
</dbReference>
<accession>A0A6V8SE09</accession>
<evidence type="ECO:0000259" key="5">
    <source>
        <dbReference type="PROSITE" id="PS50110"/>
    </source>
</evidence>
<comment type="function">
    <text evidence="3">May play the central regulatory role in sporulation. It may be an element of the effector pathway responsible for the activation of sporulation genes in response to nutritional stress. Spo0A may act in concert with spo0H (a sigma factor) to control the expression of some genes that are critical to the sporulation process.</text>
</comment>
<sequence length="197" mass="22547">MKKVLVVDDTKNIREMLKTYLDMEGFHVFEAINANEAIDIIRKEEIAIVFTDIKMPEVSGTELLRYIKKYNKNITVIVMTAFGTIKNAVECTKLGAAAYLQKPFTSKRVKAVLDEVLKKDSIKNNLVAHLTLAKKLLDENEIEKAEEVLKKTLTIKDDCGETYFLISKLEELKGDLEKAERFKKTAEIFQFNCGYNE</sequence>
<evidence type="ECO:0000256" key="4">
    <source>
        <dbReference type="PROSITE-ProRule" id="PRU00169"/>
    </source>
</evidence>
<organism evidence="6 7">
    <name type="scientific">Clostridium fungisolvens</name>
    <dbReference type="NCBI Taxonomy" id="1604897"/>
    <lineage>
        <taxon>Bacteria</taxon>
        <taxon>Bacillati</taxon>
        <taxon>Bacillota</taxon>
        <taxon>Clostridia</taxon>
        <taxon>Eubacteriales</taxon>
        <taxon>Clostridiaceae</taxon>
        <taxon>Clostridium</taxon>
    </lineage>
</organism>
<name>A0A6V8SE09_9CLOT</name>
<dbReference type="InterPro" id="IPR050595">
    <property type="entry name" value="Bact_response_regulator"/>
</dbReference>
<dbReference type="PANTHER" id="PTHR44591:SF3">
    <property type="entry name" value="RESPONSE REGULATORY DOMAIN-CONTAINING PROTEIN"/>
    <property type="match status" value="1"/>
</dbReference>
<gene>
    <name evidence="6" type="ORF">bsdtw1_01009</name>
</gene>
<evidence type="ECO:0000313" key="6">
    <source>
        <dbReference type="EMBL" id="GFP74946.1"/>
    </source>
</evidence>
<dbReference type="PROSITE" id="PS50110">
    <property type="entry name" value="RESPONSE_REGULATORY"/>
    <property type="match status" value="1"/>
</dbReference>
<dbReference type="SUPFAM" id="SSF48452">
    <property type="entry name" value="TPR-like"/>
    <property type="match status" value="1"/>
</dbReference>
<dbReference type="PANTHER" id="PTHR44591">
    <property type="entry name" value="STRESS RESPONSE REGULATOR PROTEIN 1"/>
    <property type="match status" value="1"/>
</dbReference>
<feature type="domain" description="Response regulatory" evidence="5">
    <location>
        <begin position="3"/>
        <end position="117"/>
    </location>
</feature>
<dbReference type="SUPFAM" id="SSF52172">
    <property type="entry name" value="CheY-like"/>
    <property type="match status" value="1"/>
</dbReference>
<dbReference type="AlphaFoldDB" id="A0A6V8SE09"/>
<dbReference type="Gene3D" id="3.40.50.2300">
    <property type="match status" value="1"/>
</dbReference>
<dbReference type="Gene3D" id="1.25.40.10">
    <property type="entry name" value="Tetratricopeptide repeat domain"/>
    <property type="match status" value="1"/>
</dbReference>
<dbReference type="InterPro" id="IPR011990">
    <property type="entry name" value="TPR-like_helical_dom_sf"/>
</dbReference>
<dbReference type="SMART" id="SM00448">
    <property type="entry name" value="REC"/>
    <property type="match status" value="1"/>
</dbReference>
<protein>
    <recommendedName>
        <fullName evidence="1">Stage 0 sporulation protein A homolog</fullName>
    </recommendedName>
</protein>
<dbReference type="Proteomes" id="UP000580568">
    <property type="component" value="Unassembled WGS sequence"/>
</dbReference>
<keyword evidence="2 4" id="KW-0597">Phosphoprotein</keyword>
<feature type="modified residue" description="4-aspartylphosphate" evidence="4">
    <location>
        <position position="52"/>
    </location>
</feature>
<reference evidence="6 7" key="1">
    <citation type="submission" date="2020-07" db="EMBL/GenBank/DDBJ databases">
        <title>A new beta-1,3-glucan-decomposing anaerobic bacterium isolated from anoxic soil subjected to biological soil disinfestation.</title>
        <authorList>
            <person name="Ueki A."/>
            <person name="Tonouchi A."/>
        </authorList>
    </citation>
    <scope>NUCLEOTIDE SEQUENCE [LARGE SCALE GENOMIC DNA]</scope>
    <source>
        <strain evidence="6 7">TW1</strain>
    </source>
</reference>
<dbReference type="InterPro" id="IPR001789">
    <property type="entry name" value="Sig_transdc_resp-reg_receiver"/>
</dbReference>
<keyword evidence="7" id="KW-1185">Reference proteome</keyword>
<dbReference type="GO" id="GO:0000160">
    <property type="term" value="P:phosphorelay signal transduction system"/>
    <property type="evidence" value="ECO:0007669"/>
    <property type="project" value="InterPro"/>
</dbReference>
<proteinExistence type="predicted"/>
<evidence type="ECO:0000313" key="7">
    <source>
        <dbReference type="Proteomes" id="UP000580568"/>
    </source>
</evidence>
<dbReference type="Pfam" id="PF00072">
    <property type="entry name" value="Response_reg"/>
    <property type="match status" value="1"/>
</dbReference>